<accession>A7UWI7</accession>
<dbReference type="KEGG" id="ncr:NCU10644"/>
<dbReference type="VEuPathDB" id="FungiDB:NCU10644"/>
<reference evidence="1 2" key="1">
    <citation type="journal article" date="2003" name="Nature">
        <title>The genome sequence of the filamentous fungus Neurospora crassa.</title>
        <authorList>
            <person name="Galagan J.E."/>
            <person name="Calvo S.E."/>
            <person name="Borkovich K.A."/>
            <person name="Selker E.U."/>
            <person name="Read N.D."/>
            <person name="Jaffe D."/>
            <person name="FitzHugh W."/>
            <person name="Ma L.J."/>
            <person name="Smirnov S."/>
            <person name="Purcell S."/>
            <person name="Rehman B."/>
            <person name="Elkins T."/>
            <person name="Engels R."/>
            <person name="Wang S."/>
            <person name="Nielsen C.B."/>
            <person name="Butler J."/>
            <person name="Endrizzi M."/>
            <person name="Qui D."/>
            <person name="Ianakiev P."/>
            <person name="Bell-Pedersen D."/>
            <person name="Nelson M.A."/>
            <person name="Werner-Washburne M."/>
            <person name="Selitrennikoff C.P."/>
            <person name="Kinsey J.A."/>
            <person name="Braun E.L."/>
            <person name="Zelter A."/>
            <person name="Schulte U."/>
            <person name="Kothe G.O."/>
            <person name="Jedd G."/>
            <person name="Mewes W."/>
            <person name="Staben C."/>
            <person name="Marcotte E."/>
            <person name="Greenberg D."/>
            <person name="Roy A."/>
            <person name="Foley K."/>
            <person name="Naylor J."/>
            <person name="Stange-Thomann N."/>
            <person name="Barrett R."/>
            <person name="Gnerre S."/>
            <person name="Kamal M."/>
            <person name="Kamvysselis M."/>
            <person name="Mauceli E."/>
            <person name="Bielke C."/>
            <person name="Rudd S."/>
            <person name="Frishman D."/>
            <person name="Krystofova S."/>
            <person name="Rasmussen C."/>
            <person name="Metzenberg R.L."/>
            <person name="Perkins D.D."/>
            <person name="Kroken S."/>
            <person name="Cogoni C."/>
            <person name="Macino G."/>
            <person name="Catcheside D."/>
            <person name="Li W."/>
            <person name="Pratt R.J."/>
            <person name="Osmani S.A."/>
            <person name="DeSouza C.P."/>
            <person name="Glass L."/>
            <person name="Orbach M.J."/>
            <person name="Berglund J.A."/>
            <person name="Voelker R."/>
            <person name="Yarden O."/>
            <person name="Plamann M."/>
            <person name="Seiler S."/>
            <person name="Dunlap J."/>
            <person name="Radford A."/>
            <person name="Aramayo R."/>
            <person name="Natvig D.O."/>
            <person name="Alex L.A."/>
            <person name="Mannhaupt G."/>
            <person name="Ebbole D.J."/>
            <person name="Freitag M."/>
            <person name="Paulsen I."/>
            <person name="Sachs M.S."/>
            <person name="Lander E.S."/>
            <person name="Nusbaum C."/>
            <person name="Birren B."/>
        </authorList>
    </citation>
    <scope>NUCLEOTIDE SEQUENCE [LARGE SCALE GENOMIC DNA]</scope>
    <source>
        <strain evidence="2">ATCC 24698 / 74-OR23-1A / CBS 708.71 / DSM 1257 / FGSC 987</strain>
    </source>
</reference>
<dbReference type="InParanoid" id="A7UWI7"/>
<evidence type="ECO:0000313" key="1">
    <source>
        <dbReference type="EMBL" id="EDO65174.1"/>
    </source>
</evidence>
<dbReference type="PaxDb" id="5141-EFNCRP00000004911"/>
<dbReference type="EMBL" id="CM002239">
    <property type="protein sequence ID" value="EDO65174.1"/>
    <property type="molecule type" value="Genomic_DNA"/>
</dbReference>
<organism evidence="1 2">
    <name type="scientific">Neurospora crassa (strain ATCC 24698 / 74-OR23-1A / CBS 708.71 / DSM 1257 / FGSC 987)</name>
    <dbReference type="NCBI Taxonomy" id="367110"/>
    <lineage>
        <taxon>Eukaryota</taxon>
        <taxon>Fungi</taxon>
        <taxon>Dikarya</taxon>
        <taxon>Ascomycota</taxon>
        <taxon>Pezizomycotina</taxon>
        <taxon>Sordariomycetes</taxon>
        <taxon>Sordariomycetidae</taxon>
        <taxon>Sordariales</taxon>
        <taxon>Sordariaceae</taxon>
        <taxon>Neurospora</taxon>
    </lineage>
</organism>
<dbReference type="GeneID" id="5847499"/>
<dbReference type="AlphaFoldDB" id="A7UWI7"/>
<sequence>MVPPVARKAYPWDPGGVATEESARWSFVSGLVIGRRLPRNESNLNVKIIPDIVGGAPRAELGGRKAQP</sequence>
<gene>
    <name evidence="1" type="ORF">NCU10644</name>
</gene>
<evidence type="ECO:0000313" key="2">
    <source>
        <dbReference type="Proteomes" id="UP000001805"/>
    </source>
</evidence>
<protein>
    <submittedName>
        <fullName evidence="1">Uncharacterized protein</fullName>
    </submittedName>
</protein>
<keyword evidence="2" id="KW-1185">Reference proteome</keyword>
<dbReference type="RefSeq" id="XP_001728265.1">
    <property type="nucleotide sequence ID" value="XM_001728213.1"/>
</dbReference>
<name>A7UWI7_NEUCR</name>
<dbReference type="Proteomes" id="UP000001805">
    <property type="component" value="Chromosome 4, Linkage Group IV"/>
</dbReference>
<dbReference type="HOGENOM" id="CLU_2794548_0_0_1"/>
<proteinExistence type="predicted"/>